<evidence type="ECO:0000256" key="1">
    <source>
        <dbReference type="PROSITE-ProRule" id="PRU00339"/>
    </source>
</evidence>
<organism evidence="2 3">
    <name type="scientific">Candidatus Terrybacteria bacterium RIFCSPHIGHO2_01_FULL_43_35</name>
    <dbReference type="NCBI Taxonomy" id="1802361"/>
    <lineage>
        <taxon>Bacteria</taxon>
        <taxon>Candidatus Terryibacteriota</taxon>
    </lineage>
</organism>
<dbReference type="InterPro" id="IPR019734">
    <property type="entry name" value="TPR_rpt"/>
</dbReference>
<reference evidence="2 3" key="1">
    <citation type="journal article" date="2016" name="Nat. Commun.">
        <title>Thousands of microbial genomes shed light on interconnected biogeochemical processes in an aquifer system.</title>
        <authorList>
            <person name="Anantharaman K."/>
            <person name="Brown C.T."/>
            <person name="Hug L.A."/>
            <person name="Sharon I."/>
            <person name="Castelle C.J."/>
            <person name="Probst A.J."/>
            <person name="Thomas B.C."/>
            <person name="Singh A."/>
            <person name="Wilkins M.J."/>
            <person name="Karaoz U."/>
            <person name="Brodie E.L."/>
            <person name="Williams K.H."/>
            <person name="Hubbard S.S."/>
            <person name="Banfield J.F."/>
        </authorList>
    </citation>
    <scope>NUCLEOTIDE SEQUENCE [LARGE SCALE GENOMIC DNA]</scope>
</reference>
<dbReference type="InterPro" id="IPR011990">
    <property type="entry name" value="TPR-like_helical_dom_sf"/>
</dbReference>
<dbReference type="EMBL" id="MHSR01000016">
    <property type="protein sequence ID" value="OHA46370.1"/>
    <property type="molecule type" value="Genomic_DNA"/>
</dbReference>
<accession>A0A1G2PDE8</accession>
<evidence type="ECO:0000313" key="3">
    <source>
        <dbReference type="Proteomes" id="UP000178869"/>
    </source>
</evidence>
<protein>
    <submittedName>
        <fullName evidence="2">Uncharacterized protein</fullName>
    </submittedName>
</protein>
<gene>
    <name evidence="2" type="ORF">A2828_00250</name>
</gene>
<sequence>MYSILAPLLFLLGLAGVILIVARALPILSELPEQENGKQGLFIVNKIHELIQKIPWQRWLFNGIEIILKKVRITLFAGLKKSERMVHSVQTRSQKFSPEKSIDVLPKFFDRIKKRKAFLEEERKLLEYIAHHHDDGASYKRLGNLYIIAGNVKDARAALEQATRLLPDDEDIMQKLEELS</sequence>
<name>A0A1G2PDE8_9BACT</name>
<dbReference type="SUPFAM" id="SSF48452">
    <property type="entry name" value="TPR-like"/>
    <property type="match status" value="1"/>
</dbReference>
<dbReference type="AlphaFoldDB" id="A0A1G2PDE8"/>
<dbReference type="Gene3D" id="1.25.40.10">
    <property type="entry name" value="Tetratricopeptide repeat domain"/>
    <property type="match status" value="1"/>
</dbReference>
<evidence type="ECO:0000313" key="2">
    <source>
        <dbReference type="EMBL" id="OHA46370.1"/>
    </source>
</evidence>
<proteinExistence type="predicted"/>
<comment type="caution">
    <text evidence="2">The sequence shown here is derived from an EMBL/GenBank/DDBJ whole genome shotgun (WGS) entry which is preliminary data.</text>
</comment>
<feature type="repeat" description="TPR" evidence="1">
    <location>
        <begin position="136"/>
        <end position="169"/>
    </location>
</feature>
<dbReference type="Proteomes" id="UP000178869">
    <property type="component" value="Unassembled WGS sequence"/>
</dbReference>
<dbReference type="PROSITE" id="PS50005">
    <property type="entry name" value="TPR"/>
    <property type="match status" value="1"/>
</dbReference>
<keyword evidence="1" id="KW-0802">TPR repeat</keyword>